<evidence type="ECO:0000259" key="2">
    <source>
        <dbReference type="PROSITE" id="PS50157"/>
    </source>
</evidence>
<organism evidence="3 4">
    <name type="scientific">Rhodofomes roseus</name>
    <dbReference type="NCBI Taxonomy" id="34475"/>
    <lineage>
        <taxon>Eukaryota</taxon>
        <taxon>Fungi</taxon>
        <taxon>Dikarya</taxon>
        <taxon>Basidiomycota</taxon>
        <taxon>Agaricomycotina</taxon>
        <taxon>Agaricomycetes</taxon>
        <taxon>Polyporales</taxon>
        <taxon>Rhodofomes</taxon>
    </lineage>
</organism>
<dbReference type="RefSeq" id="XP_047783227.1">
    <property type="nucleotide sequence ID" value="XM_047918033.1"/>
</dbReference>
<evidence type="ECO:0000256" key="1">
    <source>
        <dbReference type="PROSITE-ProRule" id="PRU00042"/>
    </source>
</evidence>
<dbReference type="GeneID" id="71998765"/>
<evidence type="ECO:0000313" key="3">
    <source>
        <dbReference type="EMBL" id="KAH9841928.1"/>
    </source>
</evidence>
<comment type="caution">
    <text evidence="3">The sequence shown here is derived from an EMBL/GenBank/DDBJ whole genome shotgun (WGS) entry which is preliminary data.</text>
</comment>
<dbReference type="EMBL" id="JADCUA010000003">
    <property type="protein sequence ID" value="KAH9841928.1"/>
    <property type="molecule type" value="Genomic_DNA"/>
</dbReference>
<keyword evidence="1" id="KW-0863">Zinc-finger</keyword>
<evidence type="ECO:0000313" key="4">
    <source>
        <dbReference type="Proteomes" id="UP000814176"/>
    </source>
</evidence>
<keyword evidence="4" id="KW-1185">Reference proteome</keyword>
<reference evidence="3 4" key="1">
    <citation type="journal article" date="2021" name="Environ. Microbiol.">
        <title>Gene family expansions and transcriptome signatures uncover fungal adaptations to wood decay.</title>
        <authorList>
            <person name="Hage H."/>
            <person name="Miyauchi S."/>
            <person name="Viragh M."/>
            <person name="Drula E."/>
            <person name="Min B."/>
            <person name="Chaduli D."/>
            <person name="Navarro D."/>
            <person name="Favel A."/>
            <person name="Norest M."/>
            <person name="Lesage-Meessen L."/>
            <person name="Balint B."/>
            <person name="Merenyi Z."/>
            <person name="de Eugenio L."/>
            <person name="Morin E."/>
            <person name="Martinez A.T."/>
            <person name="Baldrian P."/>
            <person name="Stursova M."/>
            <person name="Martinez M.J."/>
            <person name="Novotny C."/>
            <person name="Magnuson J.K."/>
            <person name="Spatafora J.W."/>
            <person name="Maurice S."/>
            <person name="Pangilinan J."/>
            <person name="Andreopoulos W."/>
            <person name="LaButti K."/>
            <person name="Hundley H."/>
            <person name="Na H."/>
            <person name="Kuo A."/>
            <person name="Barry K."/>
            <person name="Lipzen A."/>
            <person name="Henrissat B."/>
            <person name="Riley R."/>
            <person name="Ahrendt S."/>
            <person name="Nagy L.G."/>
            <person name="Grigoriev I.V."/>
            <person name="Martin F."/>
            <person name="Rosso M.N."/>
        </authorList>
    </citation>
    <scope>NUCLEOTIDE SEQUENCE [LARGE SCALE GENOMIC DNA]</scope>
    <source>
        <strain evidence="3 4">CIRM-BRFM 1785</strain>
    </source>
</reference>
<accession>A0ABQ8KSX5</accession>
<dbReference type="InterPro" id="IPR013087">
    <property type="entry name" value="Znf_C2H2_type"/>
</dbReference>
<sequence>MTPHGDPYSNLTRLLTEEQWPCDDYDFYDTLVSDKQHGDAGIPRDSFDSRADCLPVVTGHGVEGRDYRPSNFSSLFGALGSQDIDIGYYHVNVSAPIGALATPTPDMVGSGADSGMKLESPSSVTAAEGDIDGQYAFGVASSSKKLDYTSPPGAIKFAATPTEAQNAQYQEEVYSQQEEMTFVFTPGYKGPDAIQGTAAEGDVAPAANDEDGAGCQLDAACIHHFGHRTSISDVQAHLDQRHGGVLHMAPAGGKISCLWREANGLECRKRISLGGFAKHVATTHLKRFAAPCPHCNRMLSRADSLARHIWKLHPGAT</sequence>
<feature type="domain" description="C2H2-type" evidence="2">
    <location>
        <begin position="290"/>
        <end position="317"/>
    </location>
</feature>
<name>A0ABQ8KSX5_9APHY</name>
<dbReference type="Proteomes" id="UP000814176">
    <property type="component" value="Unassembled WGS sequence"/>
</dbReference>
<dbReference type="PROSITE" id="PS50157">
    <property type="entry name" value="ZINC_FINGER_C2H2_2"/>
    <property type="match status" value="1"/>
</dbReference>
<keyword evidence="1" id="KW-0479">Metal-binding</keyword>
<gene>
    <name evidence="3" type="ORF">C8Q71DRAFT_354526</name>
</gene>
<keyword evidence="1" id="KW-0862">Zinc</keyword>
<proteinExistence type="predicted"/>
<protein>
    <recommendedName>
        <fullName evidence="2">C2H2-type domain-containing protein</fullName>
    </recommendedName>
</protein>
<dbReference type="PROSITE" id="PS00028">
    <property type="entry name" value="ZINC_FINGER_C2H2_1"/>
    <property type="match status" value="1"/>
</dbReference>